<reference evidence="2 3" key="1">
    <citation type="submission" date="2021-05" db="EMBL/GenBank/DDBJ databases">
        <authorList>
            <person name="Zhang Z.D."/>
            <person name="Osman G."/>
        </authorList>
    </citation>
    <scope>NUCLEOTIDE SEQUENCE [LARGE SCALE GENOMIC DNA]</scope>
    <source>
        <strain evidence="2 3">KCTC 32217</strain>
    </source>
</reference>
<keyword evidence="3" id="KW-1185">Reference proteome</keyword>
<dbReference type="Proteomes" id="UP001319104">
    <property type="component" value="Unassembled WGS sequence"/>
</dbReference>
<keyword evidence="1" id="KW-0732">Signal</keyword>
<sequence length="139" mass="15533">MKNALFCSIFSLILILNLGCSAYQNVGPHKRSDPEHIDWTDRRNLDFLEIGKRYKITMNSGNTIQAKILSFEENSLKVESADNKDRASRGMVIDIPFERIVEIQQNKVSPGLTIGILGGTALLIYLAGRNFNLAPGFSF</sequence>
<evidence type="ECO:0000313" key="3">
    <source>
        <dbReference type="Proteomes" id="UP001319104"/>
    </source>
</evidence>
<feature type="chain" id="PRO_5043045743" description="Lipoprotein" evidence="1">
    <location>
        <begin position="23"/>
        <end position="139"/>
    </location>
</feature>
<dbReference type="AlphaFoldDB" id="A0AAP2CF30"/>
<feature type="signal peptide" evidence="1">
    <location>
        <begin position="1"/>
        <end position="22"/>
    </location>
</feature>
<evidence type="ECO:0008006" key="4">
    <source>
        <dbReference type="Google" id="ProtNLM"/>
    </source>
</evidence>
<proteinExistence type="predicted"/>
<evidence type="ECO:0000256" key="1">
    <source>
        <dbReference type="SAM" id="SignalP"/>
    </source>
</evidence>
<gene>
    <name evidence="2" type="ORF">KI659_05180</name>
</gene>
<comment type="caution">
    <text evidence="2">The sequence shown here is derived from an EMBL/GenBank/DDBJ whole genome shotgun (WGS) entry which is preliminary data.</text>
</comment>
<protein>
    <recommendedName>
        <fullName evidence="4">Lipoprotein</fullName>
    </recommendedName>
</protein>
<organism evidence="2 3">
    <name type="scientific">Litoribacter ruber</name>
    <dbReference type="NCBI Taxonomy" id="702568"/>
    <lineage>
        <taxon>Bacteria</taxon>
        <taxon>Pseudomonadati</taxon>
        <taxon>Bacteroidota</taxon>
        <taxon>Cytophagia</taxon>
        <taxon>Cytophagales</taxon>
        <taxon>Cyclobacteriaceae</taxon>
        <taxon>Litoribacter</taxon>
    </lineage>
</organism>
<dbReference type="EMBL" id="JAHCMY010000002">
    <property type="protein sequence ID" value="MBS9523408.1"/>
    <property type="molecule type" value="Genomic_DNA"/>
</dbReference>
<evidence type="ECO:0000313" key="2">
    <source>
        <dbReference type="EMBL" id="MBS9523408.1"/>
    </source>
</evidence>
<dbReference type="RefSeq" id="WP_213944303.1">
    <property type="nucleotide sequence ID" value="NZ_JAHCMY010000002.1"/>
</dbReference>
<name>A0AAP2CF30_9BACT</name>
<accession>A0AAP2CF30</accession>